<dbReference type="InterPro" id="IPR001544">
    <property type="entry name" value="Aminotrans_IV"/>
</dbReference>
<proteinExistence type="predicted"/>
<gene>
    <name evidence="1" type="ORF">BCR38DRAFT_450074</name>
</gene>
<evidence type="ECO:0000313" key="1">
    <source>
        <dbReference type="EMBL" id="ORY57273.1"/>
    </source>
</evidence>
<dbReference type="Proteomes" id="UP000193689">
    <property type="component" value="Unassembled WGS sequence"/>
</dbReference>
<comment type="caution">
    <text evidence="1">The sequence shown here is derived from an EMBL/GenBank/DDBJ whole genome shotgun (WGS) entry which is preliminary data.</text>
</comment>
<protein>
    <submittedName>
        <fullName evidence="1">Aminotransferase</fullName>
    </submittedName>
</protein>
<dbReference type="EMBL" id="MCFJ01000020">
    <property type="protein sequence ID" value="ORY57273.1"/>
    <property type="molecule type" value="Genomic_DNA"/>
</dbReference>
<dbReference type="InParanoid" id="A0A1Y2DDB5"/>
<dbReference type="GeneID" id="63777555"/>
<dbReference type="Pfam" id="PF01063">
    <property type="entry name" value="Aminotran_4"/>
    <property type="match status" value="1"/>
</dbReference>
<dbReference type="GO" id="GO:0008483">
    <property type="term" value="F:transaminase activity"/>
    <property type="evidence" value="ECO:0007669"/>
    <property type="project" value="UniProtKB-KW"/>
</dbReference>
<keyword evidence="1" id="KW-0808">Transferase</keyword>
<keyword evidence="2" id="KW-1185">Reference proteome</keyword>
<reference evidence="1 2" key="1">
    <citation type="submission" date="2016-07" db="EMBL/GenBank/DDBJ databases">
        <title>Pervasive Adenine N6-methylation of Active Genes in Fungi.</title>
        <authorList>
            <consortium name="DOE Joint Genome Institute"/>
            <person name="Mondo S.J."/>
            <person name="Dannebaum R.O."/>
            <person name="Kuo R.C."/>
            <person name="Labutti K."/>
            <person name="Haridas S."/>
            <person name="Kuo A."/>
            <person name="Salamov A."/>
            <person name="Ahrendt S.R."/>
            <person name="Lipzen A."/>
            <person name="Sullivan W."/>
            <person name="Andreopoulos W.B."/>
            <person name="Clum A."/>
            <person name="Lindquist E."/>
            <person name="Daum C."/>
            <person name="Ramamoorthy G.K."/>
            <person name="Gryganskyi A."/>
            <person name="Culley D."/>
            <person name="Magnuson J.K."/>
            <person name="James T.Y."/>
            <person name="O'Malley M.A."/>
            <person name="Stajich J.E."/>
            <person name="Spatafora J.W."/>
            <person name="Visel A."/>
            <person name="Grigoriev I.V."/>
        </authorList>
    </citation>
    <scope>NUCLEOTIDE SEQUENCE [LARGE SCALE GENOMIC DNA]</scope>
    <source>
        <strain evidence="1 2">CBS 129021</strain>
    </source>
</reference>
<evidence type="ECO:0000313" key="2">
    <source>
        <dbReference type="Proteomes" id="UP000193689"/>
    </source>
</evidence>
<dbReference type="Gene3D" id="3.20.10.10">
    <property type="entry name" value="D-amino Acid Aminotransferase, subunit A, domain 2"/>
    <property type="match status" value="1"/>
</dbReference>
<dbReference type="STRING" id="1141098.A0A1Y2DDB5"/>
<accession>A0A1Y2DDB5</accession>
<dbReference type="RefSeq" id="XP_040710625.1">
    <property type="nucleotide sequence ID" value="XM_040861343.1"/>
</dbReference>
<sequence>MDGMRLFTSLRYDPELIAIPVKGFIGTGWNQKPSAYYMLDFHRDRMLRATKYWGWAPAVEAIAGDEGLKRLEQFLQTRIDDRVSGGPVYVKVILDREGKLDCEMRSIPKVDPRNLFPTVLPEPACEEPTADNETKQVPSKVPEYEILVDSKDTTGSEYTHYKTTNRAMYESARSRAGLSPADKKEVLIINGADEAVMEGSITTPYFWRGGRWVTPPVSETYSPGQVGGGNSGTTRRYALERNLVVEEVVPVRSLKDGEECWISNGVRGFIFGRIKFPLNSRG</sequence>
<dbReference type="OrthoDB" id="5288718at2759"/>
<dbReference type="InterPro" id="IPR043132">
    <property type="entry name" value="BCAT-like_C"/>
</dbReference>
<name>A0A1Y2DDB5_9PEZI</name>
<keyword evidence="1" id="KW-0032">Aminotransferase</keyword>
<dbReference type="SUPFAM" id="SSF56752">
    <property type="entry name" value="D-aminoacid aminotransferase-like PLP-dependent enzymes"/>
    <property type="match status" value="1"/>
</dbReference>
<dbReference type="InterPro" id="IPR036038">
    <property type="entry name" value="Aminotransferase-like"/>
</dbReference>
<dbReference type="AlphaFoldDB" id="A0A1Y2DDB5"/>
<organism evidence="1 2">
    <name type="scientific">Pseudomassariella vexata</name>
    <dbReference type="NCBI Taxonomy" id="1141098"/>
    <lineage>
        <taxon>Eukaryota</taxon>
        <taxon>Fungi</taxon>
        <taxon>Dikarya</taxon>
        <taxon>Ascomycota</taxon>
        <taxon>Pezizomycotina</taxon>
        <taxon>Sordariomycetes</taxon>
        <taxon>Xylariomycetidae</taxon>
        <taxon>Amphisphaeriales</taxon>
        <taxon>Pseudomassariaceae</taxon>
        <taxon>Pseudomassariella</taxon>
    </lineage>
</organism>